<dbReference type="Proteomes" id="UP000029995">
    <property type="component" value="Unassembled WGS sequence"/>
</dbReference>
<feature type="transmembrane region" description="Helical" evidence="1">
    <location>
        <begin position="25"/>
        <end position="49"/>
    </location>
</feature>
<name>A0A0A0DD46_9PROT</name>
<evidence type="ECO:0000313" key="3">
    <source>
        <dbReference type="Proteomes" id="UP000029995"/>
    </source>
</evidence>
<dbReference type="AlphaFoldDB" id="A0A0A0DD46"/>
<dbReference type="RefSeq" id="WP_034830828.1">
    <property type="nucleotide sequence ID" value="NZ_JANX01000002.1"/>
</dbReference>
<proteinExistence type="predicted"/>
<comment type="caution">
    <text evidence="2">The sequence shown here is derived from an EMBL/GenBank/DDBJ whole genome shotgun (WGS) entry which is preliminary data.</text>
</comment>
<dbReference type="SUPFAM" id="SSF103473">
    <property type="entry name" value="MFS general substrate transporter"/>
    <property type="match status" value="1"/>
</dbReference>
<dbReference type="EMBL" id="JANX01000002">
    <property type="protein sequence ID" value="KGM36059.1"/>
    <property type="molecule type" value="Genomic_DNA"/>
</dbReference>
<evidence type="ECO:0000256" key="1">
    <source>
        <dbReference type="SAM" id="Phobius"/>
    </source>
</evidence>
<sequence>MGGFASGFLNPILFAVMFERIPKPLIGRVTSMSTALCWTLIPFGGLFGGALTSGIGLPAALLLTGSAYLAVTLFPLARKSFRGLEKRPIAGASSS</sequence>
<keyword evidence="1" id="KW-1133">Transmembrane helix</keyword>
<keyword evidence="1" id="KW-0812">Transmembrane</keyword>
<evidence type="ECO:0000313" key="2">
    <source>
        <dbReference type="EMBL" id="KGM36059.1"/>
    </source>
</evidence>
<gene>
    <name evidence="2" type="ORF">P409_00910</name>
</gene>
<organism evidence="2 3">
    <name type="scientific">Inquilinus limosus MP06</name>
    <dbReference type="NCBI Taxonomy" id="1398085"/>
    <lineage>
        <taxon>Bacteria</taxon>
        <taxon>Pseudomonadati</taxon>
        <taxon>Pseudomonadota</taxon>
        <taxon>Alphaproteobacteria</taxon>
        <taxon>Rhodospirillales</taxon>
        <taxon>Rhodospirillaceae</taxon>
        <taxon>Inquilinus</taxon>
    </lineage>
</organism>
<dbReference type="InterPro" id="IPR036259">
    <property type="entry name" value="MFS_trans_sf"/>
</dbReference>
<keyword evidence="1" id="KW-0472">Membrane</keyword>
<accession>A0A0A0DD46</accession>
<feature type="transmembrane region" description="Helical" evidence="1">
    <location>
        <begin position="55"/>
        <end position="77"/>
    </location>
</feature>
<reference evidence="2 3" key="1">
    <citation type="submission" date="2014-01" db="EMBL/GenBank/DDBJ databases">
        <title>Genome sequence determination for a cystic fibrosis isolate, Inquilinus limosus.</title>
        <authorList>
            <person name="Pino M."/>
            <person name="Di Conza J."/>
            <person name="Gutkind G."/>
        </authorList>
    </citation>
    <scope>NUCLEOTIDE SEQUENCE [LARGE SCALE GENOMIC DNA]</scope>
    <source>
        <strain evidence="2 3">MP06</strain>
    </source>
</reference>
<protein>
    <submittedName>
        <fullName evidence="2">Uncharacterized protein</fullName>
    </submittedName>
</protein>